<dbReference type="Proteomes" id="UP000238916">
    <property type="component" value="Unassembled WGS sequence"/>
</dbReference>
<gene>
    <name evidence="1" type="ORF">SBF1_50075</name>
</gene>
<proteinExistence type="predicted"/>
<name>A0A2U3LGV1_9FIRM</name>
<dbReference type="AlphaFoldDB" id="A0A2U3LGV1"/>
<dbReference type="EMBL" id="OMOF01000445">
    <property type="protein sequence ID" value="SPF51191.1"/>
    <property type="molecule type" value="Genomic_DNA"/>
</dbReference>
<organism evidence="1 2">
    <name type="scientific">Candidatus Desulfosporosinus infrequens</name>
    <dbReference type="NCBI Taxonomy" id="2043169"/>
    <lineage>
        <taxon>Bacteria</taxon>
        <taxon>Bacillati</taxon>
        <taxon>Bacillota</taxon>
        <taxon>Clostridia</taxon>
        <taxon>Eubacteriales</taxon>
        <taxon>Desulfitobacteriaceae</taxon>
        <taxon>Desulfosporosinus</taxon>
    </lineage>
</organism>
<protein>
    <submittedName>
        <fullName evidence="1">Uncharacterized protein</fullName>
    </submittedName>
</protein>
<accession>A0A2U3LGV1</accession>
<reference evidence="2" key="1">
    <citation type="submission" date="2018-02" db="EMBL/GenBank/DDBJ databases">
        <authorList>
            <person name="Hausmann B."/>
        </authorList>
    </citation>
    <scope>NUCLEOTIDE SEQUENCE [LARGE SCALE GENOMIC DNA]</scope>
    <source>
        <strain evidence="2">Peat soil MAG SbF1</strain>
    </source>
</reference>
<sequence length="79" mass="8774">MIEKGSKSVEWVSTDGRTVSSVHLHPECWEVTEEYCFGCKNCDDGDGFCEGYLYESINGGSECEGVKTWLESGKVIVIE</sequence>
<evidence type="ECO:0000313" key="2">
    <source>
        <dbReference type="Proteomes" id="UP000238916"/>
    </source>
</evidence>
<evidence type="ECO:0000313" key="1">
    <source>
        <dbReference type="EMBL" id="SPF51191.1"/>
    </source>
</evidence>